<comment type="caution">
    <text evidence="1">The sequence shown here is derived from an EMBL/GenBank/DDBJ whole genome shotgun (WGS) entry which is preliminary data.</text>
</comment>
<protein>
    <recommendedName>
        <fullName evidence="3">MYND-type domain-containing protein</fullName>
    </recommendedName>
</protein>
<proteinExistence type="predicted"/>
<sequence>MDSAVDQRWGRPLEEYTASYGLAAAGQCADVSRQTEEAARLVKQAMSGQIPNAHGLVPRVGILLGANDITLPMLEAVLKLAHSPQHLEFFADQVFISGCIRFLAQIRLEGRPSPFSHEVGYLCFRIILIGIGVSILKMTENFNITIETMKSNRKIKPLLVVSRTPGQMNMEPFLLPTDLRNLLSMLWEDKKLYLHALLTTYLPGVSGVVFALCESELAAPSDLMVVPFCEILWRSTLAATEDEFTLLKRISGIVRRDKKVDFWEKRPRDIDLDDSRTLLCALNARMAPTDLQVFKPLTLADISVLLAFVTRSAQQGSEDLFPELFGDTLKCIWRAVETSSMRPSLIVDMTGCAFANLGEALTLLDRLSHSNDGAAKDLVAELEANDFIELLARLVLLLEPNGFPPAFDRSVPRNTMFFNYTSFLVATLAKVAPSIFLSLQFKDDWSKMEYNLSMSEFLKPSHSSNAHNLKVLHKQSMDLWYNISQFLALSLRTTTLPNLCSYPRCPYGIAVIPVEFMCTQCRELRYCSAQCQT</sequence>
<evidence type="ECO:0000313" key="1">
    <source>
        <dbReference type="EMBL" id="KEP46051.1"/>
    </source>
</evidence>
<name>A0A074RFY4_9AGAM</name>
<organism evidence="1 2">
    <name type="scientific">Rhizoctonia solani 123E</name>
    <dbReference type="NCBI Taxonomy" id="1423351"/>
    <lineage>
        <taxon>Eukaryota</taxon>
        <taxon>Fungi</taxon>
        <taxon>Dikarya</taxon>
        <taxon>Basidiomycota</taxon>
        <taxon>Agaricomycotina</taxon>
        <taxon>Agaricomycetes</taxon>
        <taxon>Cantharellales</taxon>
        <taxon>Ceratobasidiaceae</taxon>
        <taxon>Rhizoctonia</taxon>
    </lineage>
</organism>
<dbReference type="OrthoDB" id="10436701at2759"/>
<keyword evidence="2" id="KW-1185">Reference proteome</keyword>
<feature type="non-terminal residue" evidence="1">
    <location>
        <position position="533"/>
    </location>
</feature>
<dbReference type="HOGENOM" id="CLU_032504_2_0_1"/>
<dbReference type="EMBL" id="AZST01001308">
    <property type="protein sequence ID" value="KEP46051.1"/>
    <property type="molecule type" value="Genomic_DNA"/>
</dbReference>
<evidence type="ECO:0000313" key="2">
    <source>
        <dbReference type="Proteomes" id="UP000027456"/>
    </source>
</evidence>
<gene>
    <name evidence="1" type="ORF">V565_221430</name>
</gene>
<dbReference type="AlphaFoldDB" id="A0A074RFY4"/>
<dbReference type="Proteomes" id="UP000027456">
    <property type="component" value="Unassembled WGS sequence"/>
</dbReference>
<evidence type="ECO:0008006" key="3">
    <source>
        <dbReference type="Google" id="ProtNLM"/>
    </source>
</evidence>
<reference evidence="1 2" key="1">
    <citation type="submission" date="2013-12" db="EMBL/GenBank/DDBJ databases">
        <authorList>
            <person name="Cubeta M."/>
            <person name="Pakala S."/>
            <person name="Fedorova N."/>
            <person name="Thomas E."/>
            <person name="Dean R."/>
            <person name="Jabaji S."/>
            <person name="Neate S."/>
            <person name="Toda T."/>
            <person name="Tavantzis S."/>
            <person name="Vilgalys R."/>
            <person name="Bharathan N."/>
            <person name="Pakala S."/>
            <person name="Losada L.S."/>
            <person name="Zafar N."/>
            <person name="Nierman W."/>
        </authorList>
    </citation>
    <scope>NUCLEOTIDE SEQUENCE [LARGE SCALE GENOMIC DNA]</scope>
    <source>
        <strain evidence="1 2">123E</strain>
    </source>
</reference>
<accession>A0A074RFY4</accession>